<dbReference type="GO" id="GO:0052621">
    <property type="term" value="F:diguanylate cyclase activity"/>
    <property type="evidence" value="ECO:0007669"/>
    <property type="project" value="TreeGrafter"/>
</dbReference>
<comment type="caution">
    <text evidence="3">The sequence shown here is derived from an EMBL/GenBank/DDBJ whole genome shotgun (WGS) entry which is preliminary data.</text>
</comment>
<dbReference type="Pfam" id="PF16927">
    <property type="entry name" value="HisKA_7TM"/>
    <property type="match status" value="1"/>
</dbReference>
<dbReference type="EMBL" id="QXIR01000039">
    <property type="protein sequence ID" value="RIW28812.1"/>
    <property type="molecule type" value="Genomic_DNA"/>
</dbReference>
<dbReference type="InterPro" id="IPR050469">
    <property type="entry name" value="Diguanylate_Cyclase"/>
</dbReference>
<dbReference type="GO" id="GO:0043709">
    <property type="term" value="P:cell adhesion involved in single-species biofilm formation"/>
    <property type="evidence" value="ECO:0007669"/>
    <property type="project" value="TreeGrafter"/>
</dbReference>
<dbReference type="NCBIfam" id="TIGR00254">
    <property type="entry name" value="GGDEF"/>
    <property type="match status" value="1"/>
</dbReference>
<gene>
    <name evidence="3" type="ORF">D3H55_20595</name>
</gene>
<dbReference type="InterPro" id="IPR043128">
    <property type="entry name" value="Rev_trsase/Diguanyl_cyclase"/>
</dbReference>
<dbReference type="RefSeq" id="WP_119549189.1">
    <property type="nucleotide sequence ID" value="NZ_QXIR01000039.1"/>
</dbReference>
<dbReference type="Pfam" id="PF08448">
    <property type="entry name" value="PAS_4"/>
    <property type="match status" value="1"/>
</dbReference>
<dbReference type="InterPro" id="IPR035965">
    <property type="entry name" value="PAS-like_dom_sf"/>
</dbReference>
<dbReference type="SUPFAM" id="SSF55073">
    <property type="entry name" value="Nucleotide cyclase"/>
    <property type="match status" value="1"/>
</dbReference>
<sequence length="524" mass="59851">MNSDLTAYITLICTSCVFSLYLCIYVFAKRHHYKNIAPLFILHTLFTSIYCLGAAFGLMSTTLAEIKFWTVIQYLGMPFSATMGLIFIMRYLGMNLSSKKLMALLAVPFTSLILVASNDFHQLYYRAYEIHPELGAPFVYQEIGIWYVVQGIYTFASLFVAFIFVFSRWRETDKDYRPQLLSLLWGQLVPMITAFVYLLGLTPQGIDPVPMVLWLTSLFYFWAIRSSRMFSIMPIAKDAIFNSINDGVIVLDEAGRLIEFNQAGKSMFPQLYRNMFGWEFSKVWTSISASAFPLQLKNAPFHQEVSPGNGRGEQENTYQVHVTRLQDGQRHNGFLMIFNDITEVKKLQGQLEKLAYYDELTGIFNRRAFFQQCQQNFEDAKRESVPYTVLLMDIDFFKRVNDTYGHFTGDQLLVHVVKACQAQLDDEAIFARYGGEEFVIAMKGSTGSEGKNTADLIRSYLRLHPVVIEGTSLSVTVSFGIAETTEGKNETLHDLLNRADKALYSAKDEGRDRACVYREKARSV</sequence>
<dbReference type="InterPro" id="IPR013656">
    <property type="entry name" value="PAS_4"/>
</dbReference>
<feature type="transmembrane region" description="Helical" evidence="1">
    <location>
        <begin position="179"/>
        <end position="199"/>
    </location>
</feature>
<dbReference type="AlphaFoldDB" id="A0A3A1QU07"/>
<dbReference type="Pfam" id="PF00990">
    <property type="entry name" value="GGDEF"/>
    <property type="match status" value="1"/>
</dbReference>
<evidence type="ECO:0000313" key="3">
    <source>
        <dbReference type="EMBL" id="RIW28812.1"/>
    </source>
</evidence>
<feature type="transmembrane region" description="Helical" evidence="1">
    <location>
        <begin position="71"/>
        <end position="89"/>
    </location>
</feature>
<dbReference type="InterPro" id="IPR029787">
    <property type="entry name" value="Nucleotide_cyclase"/>
</dbReference>
<feature type="domain" description="GGDEF" evidence="2">
    <location>
        <begin position="385"/>
        <end position="519"/>
    </location>
</feature>
<organism evidence="3 4">
    <name type="scientific">Bacillus salacetis</name>
    <dbReference type="NCBI Taxonomy" id="2315464"/>
    <lineage>
        <taxon>Bacteria</taxon>
        <taxon>Bacillati</taxon>
        <taxon>Bacillota</taxon>
        <taxon>Bacilli</taxon>
        <taxon>Bacillales</taxon>
        <taxon>Bacillaceae</taxon>
        <taxon>Bacillus</taxon>
    </lineage>
</organism>
<keyword evidence="4" id="KW-1185">Reference proteome</keyword>
<keyword evidence="1" id="KW-0472">Membrane</keyword>
<dbReference type="InterPro" id="IPR031621">
    <property type="entry name" value="HisKA_7TM"/>
</dbReference>
<dbReference type="PROSITE" id="PS50887">
    <property type="entry name" value="GGDEF"/>
    <property type="match status" value="1"/>
</dbReference>
<keyword evidence="1" id="KW-1133">Transmembrane helix</keyword>
<evidence type="ECO:0000256" key="1">
    <source>
        <dbReference type="SAM" id="Phobius"/>
    </source>
</evidence>
<proteinExistence type="predicted"/>
<feature type="transmembrane region" description="Helical" evidence="1">
    <location>
        <begin position="6"/>
        <end position="27"/>
    </location>
</feature>
<feature type="transmembrane region" description="Helical" evidence="1">
    <location>
        <begin position="101"/>
        <end position="124"/>
    </location>
</feature>
<dbReference type="SMART" id="SM00267">
    <property type="entry name" value="GGDEF"/>
    <property type="match status" value="1"/>
</dbReference>
<dbReference type="InterPro" id="IPR000014">
    <property type="entry name" value="PAS"/>
</dbReference>
<dbReference type="NCBIfam" id="TIGR00229">
    <property type="entry name" value="sensory_box"/>
    <property type="match status" value="1"/>
</dbReference>
<dbReference type="InterPro" id="IPR000160">
    <property type="entry name" value="GGDEF_dom"/>
</dbReference>
<keyword evidence="1" id="KW-0812">Transmembrane</keyword>
<reference evidence="3 4" key="1">
    <citation type="submission" date="2018-09" db="EMBL/GenBank/DDBJ databases">
        <title>Bacillus saliacetes sp. nov., isolated from Thai shrimp paste (Ka-pi).</title>
        <authorList>
            <person name="Daroonpunt R."/>
            <person name="Tanasupawat S."/>
            <person name="Yiamsombut S."/>
        </authorList>
    </citation>
    <scope>NUCLEOTIDE SEQUENCE [LARGE SCALE GENOMIC DNA]</scope>
    <source>
        <strain evidence="3 4">SKP7-4</strain>
    </source>
</reference>
<accession>A0A3A1QU07</accession>
<dbReference type="PANTHER" id="PTHR45138">
    <property type="entry name" value="REGULATORY COMPONENTS OF SENSORY TRANSDUCTION SYSTEM"/>
    <property type="match status" value="1"/>
</dbReference>
<feature type="transmembrane region" description="Helical" evidence="1">
    <location>
        <begin position="205"/>
        <end position="223"/>
    </location>
</feature>
<feature type="transmembrane region" description="Helical" evidence="1">
    <location>
        <begin position="39"/>
        <end position="59"/>
    </location>
</feature>
<dbReference type="PANTHER" id="PTHR45138:SF9">
    <property type="entry name" value="DIGUANYLATE CYCLASE DGCM-RELATED"/>
    <property type="match status" value="1"/>
</dbReference>
<dbReference type="OrthoDB" id="9759607at2"/>
<dbReference type="GO" id="GO:0005886">
    <property type="term" value="C:plasma membrane"/>
    <property type="evidence" value="ECO:0007669"/>
    <property type="project" value="TreeGrafter"/>
</dbReference>
<dbReference type="GO" id="GO:1902201">
    <property type="term" value="P:negative regulation of bacterial-type flagellum-dependent cell motility"/>
    <property type="evidence" value="ECO:0007669"/>
    <property type="project" value="TreeGrafter"/>
</dbReference>
<name>A0A3A1QU07_9BACI</name>
<protein>
    <submittedName>
        <fullName evidence="3">Diguanylate cyclase</fullName>
    </submittedName>
</protein>
<evidence type="ECO:0000313" key="4">
    <source>
        <dbReference type="Proteomes" id="UP000265801"/>
    </source>
</evidence>
<dbReference type="Gene3D" id="3.30.70.270">
    <property type="match status" value="1"/>
</dbReference>
<feature type="transmembrane region" description="Helical" evidence="1">
    <location>
        <begin position="144"/>
        <end position="167"/>
    </location>
</feature>
<dbReference type="Gene3D" id="3.30.450.20">
    <property type="entry name" value="PAS domain"/>
    <property type="match status" value="1"/>
</dbReference>
<dbReference type="Proteomes" id="UP000265801">
    <property type="component" value="Unassembled WGS sequence"/>
</dbReference>
<dbReference type="SUPFAM" id="SSF55785">
    <property type="entry name" value="PYP-like sensor domain (PAS domain)"/>
    <property type="match status" value="1"/>
</dbReference>
<dbReference type="FunFam" id="3.30.70.270:FF:000001">
    <property type="entry name" value="Diguanylate cyclase domain protein"/>
    <property type="match status" value="1"/>
</dbReference>
<dbReference type="CDD" id="cd01949">
    <property type="entry name" value="GGDEF"/>
    <property type="match status" value="1"/>
</dbReference>
<evidence type="ECO:0000259" key="2">
    <source>
        <dbReference type="PROSITE" id="PS50887"/>
    </source>
</evidence>